<sequence length="56" mass="6181">MRLFQGYHVQDISANFGNAPGGTRTNTTIPYVGRSLVLPVPLENHLLVSFSYSRST</sequence>
<protein>
    <submittedName>
        <fullName evidence="1">Uncharacterized protein</fullName>
    </submittedName>
</protein>
<gene>
    <name evidence="2" type="ORF">E5676_scaffold500G00200</name>
    <name evidence="1" type="ORF">E6C27_scaffold184G00200</name>
</gene>
<reference evidence="3 4" key="1">
    <citation type="submission" date="2019-08" db="EMBL/GenBank/DDBJ databases">
        <title>Draft genome sequences of two oriental melons (Cucumis melo L. var makuwa).</title>
        <authorList>
            <person name="Kwon S.-Y."/>
        </authorList>
    </citation>
    <scope>NUCLEOTIDE SEQUENCE [LARGE SCALE GENOMIC DNA]</scope>
    <source>
        <strain evidence="4">cv. Chang Bougi</strain>
        <strain evidence="3">cv. SW 3</strain>
        <tissue evidence="1">Leaf</tissue>
    </source>
</reference>
<dbReference type="EMBL" id="SSTE01021239">
    <property type="protein sequence ID" value="KAA0032635.1"/>
    <property type="molecule type" value="Genomic_DNA"/>
</dbReference>
<evidence type="ECO:0000313" key="2">
    <source>
        <dbReference type="EMBL" id="TYK23516.1"/>
    </source>
</evidence>
<evidence type="ECO:0000313" key="4">
    <source>
        <dbReference type="Proteomes" id="UP000321947"/>
    </source>
</evidence>
<dbReference type="EMBL" id="SSTD01004451">
    <property type="protein sequence ID" value="TYK23516.1"/>
    <property type="molecule type" value="Genomic_DNA"/>
</dbReference>
<accession>A0A5A7STS4</accession>
<comment type="caution">
    <text evidence="1">The sequence shown here is derived from an EMBL/GenBank/DDBJ whole genome shotgun (WGS) entry which is preliminary data.</text>
</comment>
<dbReference type="Proteomes" id="UP000321947">
    <property type="component" value="Unassembled WGS sequence"/>
</dbReference>
<proteinExistence type="predicted"/>
<dbReference type="AlphaFoldDB" id="A0A5A7STS4"/>
<dbReference type="Proteomes" id="UP000321393">
    <property type="component" value="Unassembled WGS sequence"/>
</dbReference>
<name>A0A5A7STS4_CUCMM</name>
<evidence type="ECO:0000313" key="1">
    <source>
        <dbReference type="EMBL" id="KAA0032635.1"/>
    </source>
</evidence>
<organism evidence="1 3">
    <name type="scientific">Cucumis melo var. makuwa</name>
    <name type="common">Oriental melon</name>
    <dbReference type="NCBI Taxonomy" id="1194695"/>
    <lineage>
        <taxon>Eukaryota</taxon>
        <taxon>Viridiplantae</taxon>
        <taxon>Streptophyta</taxon>
        <taxon>Embryophyta</taxon>
        <taxon>Tracheophyta</taxon>
        <taxon>Spermatophyta</taxon>
        <taxon>Magnoliopsida</taxon>
        <taxon>eudicotyledons</taxon>
        <taxon>Gunneridae</taxon>
        <taxon>Pentapetalae</taxon>
        <taxon>rosids</taxon>
        <taxon>fabids</taxon>
        <taxon>Cucurbitales</taxon>
        <taxon>Cucurbitaceae</taxon>
        <taxon>Benincaseae</taxon>
        <taxon>Cucumis</taxon>
    </lineage>
</organism>
<evidence type="ECO:0000313" key="3">
    <source>
        <dbReference type="Proteomes" id="UP000321393"/>
    </source>
</evidence>